<reference evidence="2 3" key="1">
    <citation type="journal article" date="2020" name="ISME J.">
        <title>Uncovering the hidden diversity of litter-decomposition mechanisms in mushroom-forming fungi.</title>
        <authorList>
            <person name="Floudas D."/>
            <person name="Bentzer J."/>
            <person name="Ahren D."/>
            <person name="Johansson T."/>
            <person name="Persson P."/>
            <person name="Tunlid A."/>
        </authorList>
    </citation>
    <scope>NUCLEOTIDE SEQUENCE [LARGE SCALE GENOMIC DNA]</scope>
    <source>
        <strain evidence="2 3">CBS 291.85</strain>
    </source>
</reference>
<feature type="chain" id="PRO_5034818814" evidence="1">
    <location>
        <begin position="19"/>
        <end position="205"/>
    </location>
</feature>
<evidence type="ECO:0000313" key="2">
    <source>
        <dbReference type="EMBL" id="KAF5347470.1"/>
    </source>
</evidence>
<protein>
    <submittedName>
        <fullName evidence="2">Uncharacterized protein</fullName>
    </submittedName>
</protein>
<organism evidence="2 3">
    <name type="scientific">Tetrapyrgos nigripes</name>
    <dbReference type="NCBI Taxonomy" id="182062"/>
    <lineage>
        <taxon>Eukaryota</taxon>
        <taxon>Fungi</taxon>
        <taxon>Dikarya</taxon>
        <taxon>Basidiomycota</taxon>
        <taxon>Agaricomycotina</taxon>
        <taxon>Agaricomycetes</taxon>
        <taxon>Agaricomycetidae</taxon>
        <taxon>Agaricales</taxon>
        <taxon>Marasmiineae</taxon>
        <taxon>Marasmiaceae</taxon>
        <taxon>Tetrapyrgos</taxon>
    </lineage>
</organism>
<dbReference type="AlphaFoldDB" id="A0A8H5FS01"/>
<evidence type="ECO:0000313" key="3">
    <source>
        <dbReference type="Proteomes" id="UP000559256"/>
    </source>
</evidence>
<gene>
    <name evidence="2" type="ORF">D9758_015052</name>
</gene>
<comment type="caution">
    <text evidence="2">The sequence shown here is derived from an EMBL/GenBank/DDBJ whole genome shotgun (WGS) entry which is preliminary data.</text>
</comment>
<keyword evidence="3" id="KW-1185">Reference proteome</keyword>
<proteinExistence type="predicted"/>
<sequence length="205" mass="23075">MKVIVTMALFSLSEDVIAAALGRLVLVGHELANQGQAHNDLEQDILVFSWEYALLQDCCHCFEDDWMNRLNRVESEEGKISFTFTYINPVLTSGSSSRPLHCWDQHFLHQVDSASLSITKNYDEQQRGMQEIESSLGANTCNSLDIQRNYRSLMTIINTTPKTFGAISHPGQVYEVLFKACLLITTTYGNNIVGEILLVSVSYME</sequence>
<dbReference type="EMBL" id="JAACJM010000094">
    <property type="protein sequence ID" value="KAF5347470.1"/>
    <property type="molecule type" value="Genomic_DNA"/>
</dbReference>
<accession>A0A8H5FS01</accession>
<name>A0A8H5FS01_9AGAR</name>
<keyword evidence="1" id="KW-0732">Signal</keyword>
<dbReference type="Proteomes" id="UP000559256">
    <property type="component" value="Unassembled WGS sequence"/>
</dbReference>
<evidence type="ECO:0000256" key="1">
    <source>
        <dbReference type="SAM" id="SignalP"/>
    </source>
</evidence>
<feature type="signal peptide" evidence="1">
    <location>
        <begin position="1"/>
        <end position="18"/>
    </location>
</feature>